<dbReference type="PATRIC" id="fig|188932.3.peg.2116"/>
<proteinExistence type="predicted"/>
<dbReference type="PANTHER" id="PTHR36455:SF1">
    <property type="entry name" value="BLR8292 PROTEIN"/>
    <property type="match status" value="1"/>
</dbReference>
<dbReference type="Proteomes" id="UP000071561">
    <property type="component" value="Chromosome"/>
</dbReference>
<dbReference type="EMBL" id="CP014504">
    <property type="protein sequence ID" value="AMP98925.1"/>
    <property type="molecule type" value="Genomic_DNA"/>
</dbReference>
<dbReference type="InterPro" id="IPR008878">
    <property type="entry name" value="Transposase_IS66_Orf2"/>
</dbReference>
<evidence type="ECO:0000313" key="2">
    <source>
        <dbReference type="Proteomes" id="UP000071561"/>
    </source>
</evidence>
<dbReference type="Pfam" id="PF05717">
    <property type="entry name" value="TnpB_IS66"/>
    <property type="match status" value="1"/>
</dbReference>
<dbReference type="PANTHER" id="PTHR36455">
    <property type="match status" value="1"/>
</dbReference>
<reference evidence="1 2" key="1">
    <citation type="submission" date="2016-03" db="EMBL/GenBank/DDBJ databases">
        <title>Complete genome sequence of Pedobacter cryoconitis PAMC 27485.</title>
        <authorList>
            <person name="Lee J."/>
            <person name="Kim O.-S."/>
        </authorList>
    </citation>
    <scope>NUCLEOTIDE SEQUENCE [LARGE SCALE GENOMIC DNA]</scope>
    <source>
        <strain evidence="1 2">PAMC 27485</strain>
    </source>
</reference>
<gene>
    <name evidence="1" type="ORF">AY601_2019</name>
</gene>
<sequence length="118" mass="13728">MLSLSSAYHYYIYRGITDFRCGMDSLSGIVRRELERDPLSGDIYIFFNRRRNQVKLLHFEGDGFALYQKRLERGTYELPSGTSQDSIRLSSEALLLILRGIRLDSVRRRKRYSLAGQG</sequence>
<dbReference type="OrthoDB" id="4956084at2"/>
<evidence type="ECO:0000313" key="1">
    <source>
        <dbReference type="EMBL" id="AMP98925.1"/>
    </source>
</evidence>
<organism evidence="1 2">
    <name type="scientific">Pedobacter cryoconitis</name>
    <dbReference type="NCBI Taxonomy" id="188932"/>
    <lineage>
        <taxon>Bacteria</taxon>
        <taxon>Pseudomonadati</taxon>
        <taxon>Bacteroidota</taxon>
        <taxon>Sphingobacteriia</taxon>
        <taxon>Sphingobacteriales</taxon>
        <taxon>Sphingobacteriaceae</taxon>
        <taxon>Pedobacter</taxon>
    </lineage>
</organism>
<keyword evidence="2" id="KW-1185">Reference proteome</keyword>
<protein>
    <submittedName>
        <fullName evidence="1">Transposase</fullName>
    </submittedName>
</protein>
<dbReference type="AlphaFoldDB" id="A0A127VC85"/>
<dbReference type="KEGG" id="pcm:AY601_2019"/>
<accession>A0A127VC85</accession>
<dbReference type="RefSeq" id="WP_068400042.1">
    <property type="nucleotide sequence ID" value="NZ_CP014504.1"/>
</dbReference>
<name>A0A127VC85_9SPHI</name>
<dbReference type="NCBIfam" id="NF033819">
    <property type="entry name" value="IS66_TnpB"/>
    <property type="match status" value="1"/>
</dbReference>